<proteinExistence type="predicted"/>
<organism evidence="1 2">
    <name type="scientific">Haemonchus placei</name>
    <name type="common">Barber's pole worm</name>
    <dbReference type="NCBI Taxonomy" id="6290"/>
    <lineage>
        <taxon>Eukaryota</taxon>
        <taxon>Metazoa</taxon>
        <taxon>Ecdysozoa</taxon>
        <taxon>Nematoda</taxon>
        <taxon>Chromadorea</taxon>
        <taxon>Rhabditida</taxon>
        <taxon>Rhabditina</taxon>
        <taxon>Rhabditomorpha</taxon>
        <taxon>Strongyloidea</taxon>
        <taxon>Trichostrongylidae</taxon>
        <taxon>Haemonchus</taxon>
    </lineage>
</organism>
<evidence type="ECO:0000313" key="1">
    <source>
        <dbReference type="EMBL" id="VDO04973.1"/>
    </source>
</evidence>
<accession>A0A3P7TAZ7</accession>
<sequence length="66" mass="7499">MSWDVVVDPVGRLLGSTKTLFRLMLQNQCLAYVAGSEGAEFADYRTRVLNVNSLIRAQKMQGYWET</sequence>
<name>A0A3P7TAZ7_HAEPC</name>
<dbReference type="OrthoDB" id="5891445at2759"/>
<dbReference type="EMBL" id="UZAF01000170">
    <property type="protein sequence ID" value="VDO04973.1"/>
    <property type="molecule type" value="Genomic_DNA"/>
</dbReference>
<keyword evidence="2" id="KW-1185">Reference proteome</keyword>
<dbReference type="AlphaFoldDB" id="A0A3P7TAZ7"/>
<evidence type="ECO:0000313" key="2">
    <source>
        <dbReference type="Proteomes" id="UP000268014"/>
    </source>
</evidence>
<gene>
    <name evidence="1" type="ORF">HPLM_LOCUS284</name>
</gene>
<dbReference type="Proteomes" id="UP000268014">
    <property type="component" value="Unassembled WGS sequence"/>
</dbReference>
<protein>
    <submittedName>
        <fullName evidence="1">Uncharacterized protein</fullName>
    </submittedName>
</protein>
<reference evidence="1 2" key="1">
    <citation type="submission" date="2018-11" db="EMBL/GenBank/DDBJ databases">
        <authorList>
            <consortium name="Pathogen Informatics"/>
        </authorList>
    </citation>
    <scope>NUCLEOTIDE SEQUENCE [LARGE SCALE GENOMIC DNA]</scope>
    <source>
        <strain evidence="1 2">MHpl1</strain>
    </source>
</reference>